<keyword evidence="1" id="KW-0808">Transferase</keyword>
<reference evidence="6" key="1">
    <citation type="submission" date="2019-09" db="EMBL/GenBank/DDBJ databases">
        <authorList>
            <person name="Jung D.-H."/>
        </authorList>
    </citation>
    <scope>NUCLEOTIDE SEQUENCE [LARGE SCALE GENOMIC DNA]</scope>
    <source>
        <strain evidence="6">JA-25</strain>
    </source>
</reference>
<evidence type="ECO:0000256" key="2">
    <source>
        <dbReference type="SAM" id="Phobius"/>
    </source>
</evidence>
<organism evidence="5 6">
    <name type="scientific">Fibrivirga algicola</name>
    <dbReference type="NCBI Taxonomy" id="2950420"/>
    <lineage>
        <taxon>Bacteria</taxon>
        <taxon>Pseudomonadati</taxon>
        <taxon>Bacteroidota</taxon>
        <taxon>Cytophagia</taxon>
        <taxon>Cytophagales</taxon>
        <taxon>Spirosomataceae</taxon>
        <taxon>Fibrivirga</taxon>
    </lineage>
</organism>
<dbReference type="InterPro" id="IPR001296">
    <property type="entry name" value="Glyco_trans_1"/>
</dbReference>
<keyword evidence="2" id="KW-0472">Membrane</keyword>
<dbReference type="PANTHER" id="PTHR46401">
    <property type="entry name" value="GLYCOSYLTRANSFERASE WBBK-RELATED"/>
    <property type="match status" value="1"/>
</dbReference>
<accession>A0ABX0QGP0</accession>
<evidence type="ECO:0000259" key="3">
    <source>
        <dbReference type="Pfam" id="PF00534"/>
    </source>
</evidence>
<keyword evidence="2" id="KW-0812">Transmembrane</keyword>
<name>A0ABX0QGP0_9BACT</name>
<evidence type="ECO:0000313" key="5">
    <source>
        <dbReference type="EMBL" id="NID09888.1"/>
    </source>
</evidence>
<gene>
    <name evidence="5" type="ORF">F7231_06870</name>
</gene>
<proteinExistence type="predicted"/>
<dbReference type="SUPFAM" id="SSF53756">
    <property type="entry name" value="UDP-Glycosyltransferase/glycogen phosphorylase"/>
    <property type="match status" value="1"/>
</dbReference>
<dbReference type="Gene3D" id="3.40.50.2000">
    <property type="entry name" value="Glycogen Phosphorylase B"/>
    <property type="match status" value="1"/>
</dbReference>
<evidence type="ECO:0000313" key="6">
    <source>
        <dbReference type="Proteomes" id="UP000606008"/>
    </source>
</evidence>
<dbReference type="Pfam" id="PF00534">
    <property type="entry name" value="Glycos_transf_1"/>
    <property type="match status" value="1"/>
</dbReference>
<feature type="domain" description="DUF1972" evidence="4">
    <location>
        <begin position="5"/>
        <end position="176"/>
    </location>
</feature>
<keyword evidence="2" id="KW-1133">Transmembrane helix</keyword>
<evidence type="ECO:0000256" key="1">
    <source>
        <dbReference type="ARBA" id="ARBA00022679"/>
    </source>
</evidence>
<dbReference type="Pfam" id="PF09314">
    <property type="entry name" value="DUF1972"/>
    <property type="match status" value="1"/>
</dbReference>
<dbReference type="Proteomes" id="UP000606008">
    <property type="component" value="Unassembled WGS sequence"/>
</dbReference>
<dbReference type="PANTHER" id="PTHR46401:SF2">
    <property type="entry name" value="GLYCOSYLTRANSFERASE WBBK-RELATED"/>
    <property type="match status" value="1"/>
</dbReference>
<dbReference type="RefSeq" id="WP_085412232.1">
    <property type="nucleotide sequence ID" value="NZ_WAEL01000002.1"/>
</dbReference>
<protein>
    <submittedName>
        <fullName evidence="5">Glycosyltransferase family 1 protein</fullName>
    </submittedName>
</protein>
<dbReference type="InterPro" id="IPR015393">
    <property type="entry name" value="DUF1972"/>
</dbReference>
<evidence type="ECO:0000259" key="4">
    <source>
        <dbReference type="Pfam" id="PF09314"/>
    </source>
</evidence>
<feature type="domain" description="Glycosyl transferase family 1" evidence="3">
    <location>
        <begin position="195"/>
        <end position="310"/>
    </location>
</feature>
<reference evidence="6" key="2">
    <citation type="submission" date="2023-07" db="EMBL/GenBank/DDBJ databases">
        <authorList>
            <person name="Jung D.-H."/>
        </authorList>
    </citation>
    <scope>NUCLEOTIDE SEQUENCE [LARGE SCALE GENOMIC DNA]</scope>
    <source>
        <strain evidence="6">JA-25</strain>
    </source>
</reference>
<comment type="caution">
    <text evidence="5">The sequence shown here is derived from an EMBL/GenBank/DDBJ whole genome shotgun (WGS) entry which is preliminary data.</text>
</comment>
<dbReference type="EMBL" id="WAEL01000002">
    <property type="protein sequence ID" value="NID09888.1"/>
    <property type="molecule type" value="Genomic_DNA"/>
</dbReference>
<sequence>MSKTSVAIIGTVGIPAKYGGFETLAEHLVEHLGNDLNLSVYCTTKKYGQAERQSHYKGARLIYLPFDANGIQSIIYDCVSILHALLYADVLLILGVSGGFVLPFVRWFTRKKIIISIDGIEWKRHKWSKLAKWYLWAAEWMAVRYSHADISDNESIQNYTAIRYKTLSHIIEYGADHTMAVTPTPADRLQYPVLTKAYAFSVCRIEPENNIHITLEAFAQLTRHTLVLVGNWANSEYGIELQNKYKAYSNLHLLDPIYDQRTLDLLRSNCLVYIHGHSAGGTNPSLVEAMYLGLPIISFDVSYNRTTTENKALFFKTARELVYHIQHTSVAALKRQAIVMKTIAHRRYSWAVITRKYAFLVRLVMQTNTKSSLKSAAGSQLPSDWLLQAELGHLQSPVYFYEDKSI</sequence>
<keyword evidence="6" id="KW-1185">Reference proteome</keyword>
<feature type="transmembrane region" description="Helical" evidence="2">
    <location>
        <begin position="84"/>
        <end position="105"/>
    </location>
</feature>